<feature type="transmembrane region" description="Helical" evidence="2">
    <location>
        <begin position="513"/>
        <end position="536"/>
    </location>
</feature>
<dbReference type="PANTHER" id="PTHR35395:SF1">
    <property type="entry name" value="DUF6536 DOMAIN-CONTAINING PROTEIN"/>
    <property type="match status" value="1"/>
</dbReference>
<dbReference type="EMBL" id="QKXC01000273">
    <property type="protein sequence ID" value="RBR09070.1"/>
    <property type="molecule type" value="Genomic_DNA"/>
</dbReference>
<protein>
    <recommendedName>
        <fullName evidence="3">DUF6536 domain-containing protein</fullName>
    </recommendedName>
</protein>
<comment type="caution">
    <text evidence="4">The sequence shown here is derived from an EMBL/GenBank/DDBJ whole genome shotgun (WGS) entry which is preliminary data.</text>
</comment>
<feature type="region of interest" description="Disordered" evidence="1">
    <location>
        <begin position="1"/>
        <end position="20"/>
    </location>
</feature>
<keyword evidence="2" id="KW-1133">Transmembrane helix</keyword>
<gene>
    <name evidence="4" type="ORF">FIESC28_10010</name>
</gene>
<dbReference type="OrthoDB" id="5429634at2759"/>
<dbReference type="Proteomes" id="UP000253153">
    <property type="component" value="Unassembled WGS sequence"/>
</dbReference>
<reference evidence="4 5" key="1">
    <citation type="submission" date="2018-06" db="EMBL/GenBank/DDBJ databases">
        <title>Fusarium incarnatum-equiseti species complex species 28.</title>
        <authorList>
            <person name="Gardiner D.M."/>
        </authorList>
    </citation>
    <scope>NUCLEOTIDE SEQUENCE [LARGE SCALE GENOMIC DNA]</scope>
    <source>
        <strain evidence="4 5">FIESC_28</strain>
    </source>
</reference>
<organism evidence="4 5">
    <name type="scientific">Fusarium coffeatum</name>
    <dbReference type="NCBI Taxonomy" id="231269"/>
    <lineage>
        <taxon>Eukaryota</taxon>
        <taxon>Fungi</taxon>
        <taxon>Dikarya</taxon>
        <taxon>Ascomycota</taxon>
        <taxon>Pezizomycotina</taxon>
        <taxon>Sordariomycetes</taxon>
        <taxon>Hypocreomycetidae</taxon>
        <taxon>Hypocreales</taxon>
        <taxon>Nectriaceae</taxon>
        <taxon>Fusarium</taxon>
        <taxon>Fusarium incarnatum-equiseti species complex</taxon>
    </lineage>
</organism>
<feature type="domain" description="DUF6536" evidence="3">
    <location>
        <begin position="60"/>
        <end position="130"/>
    </location>
</feature>
<evidence type="ECO:0000256" key="2">
    <source>
        <dbReference type="SAM" id="Phobius"/>
    </source>
</evidence>
<accession>A0A366QYJ6</accession>
<dbReference type="RefSeq" id="XP_031011775.1">
    <property type="nucleotide sequence ID" value="XM_031164145.1"/>
</dbReference>
<evidence type="ECO:0000313" key="4">
    <source>
        <dbReference type="EMBL" id="RBR09070.1"/>
    </source>
</evidence>
<dbReference type="Pfam" id="PF20163">
    <property type="entry name" value="DUF6536"/>
    <property type="match status" value="1"/>
</dbReference>
<feature type="transmembrane region" description="Helical" evidence="2">
    <location>
        <begin position="567"/>
        <end position="588"/>
    </location>
</feature>
<dbReference type="AlphaFoldDB" id="A0A366QYJ6"/>
<evidence type="ECO:0000256" key="1">
    <source>
        <dbReference type="SAM" id="MobiDB-lite"/>
    </source>
</evidence>
<dbReference type="GeneID" id="41999441"/>
<keyword evidence="5" id="KW-1185">Reference proteome</keyword>
<keyword evidence="2" id="KW-0812">Transmembrane</keyword>
<sequence>MSETHNDSSPAEREEEHLLSPLRSDRFANTAYLSQYIPELDPNSARAKTFRTKMAKRSAMLKIQMASAFSVVTISSAVLLWAILSYPPDDRGVGTFLVGNCSTASTINTAIHGLINVISSLFLGAGNYCIWNATIFTSLPIIAIPRAMVTSDFQTAGDNWTATDPLRNDHRWWPPSDDDAAQLGISSLYGLQSQAANFTRLDRKACMKGFLNPLESTRSVLIVSSNVTSTRNNGSSLIDGWVTPWETYWSWSNGWICERSQKDTNNLRYCTLEWAESFADDWTVGEVRSALQHDRLGIVCVCTLFESLMVVWTWHQYRRSSKDPDSKKARRTMITMGDAIHSFLERPVPDGFSLMDTDVKEGGIIVCNVVWKLHLHIPWSKAVSKRVWIISVLLFSCGIIGCAYPVWSSYQHLIRIGVDHADIWSRGFGIHPASSSNDLGPLGATINKSKTGTRLANIIIANSPQVLVSFLYIFCNNILTRQVVADEWVRYLEPDGKKVLRVSSPEGMQRSSYFLSLPLKYSVTLMILSMTLHWLVSQSMFFVQTSQFGPGKDGKRLPYFDESTRGYSTLGSILALSLAFIMVLLLIVNSICRKYRDIPKEFQQMGFNSRALQAVCQRQDGDQDARFFPIRLGVSPSDGDQIPRLIFSTDIRLQTPEPGHRYLHPVFVHGVRDTYPLMEGTKKVAVTLWMHVVKLWEKLVLAIRGIQGFHYGRPGGAA</sequence>
<name>A0A366QYJ6_9HYPO</name>
<evidence type="ECO:0000313" key="5">
    <source>
        <dbReference type="Proteomes" id="UP000253153"/>
    </source>
</evidence>
<proteinExistence type="predicted"/>
<feature type="transmembrane region" description="Helical" evidence="2">
    <location>
        <begin position="387"/>
        <end position="407"/>
    </location>
</feature>
<dbReference type="PANTHER" id="PTHR35395">
    <property type="entry name" value="DUF6536 DOMAIN-CONTAINING PROTEIN"/>
    <property type="match status" value="1"/>
</dbReference>
<keyword evidence="2" id="KW-0472">Membrane</keyword>
<dbReference type="InterPro" id="IPR046623">
    <property type="entry name" value="DUF6536"/>
</dbReference>
<feature type="transmembrane region" description="Helical" evidence="2">
    <location>
        <begin position="63"/>
        <end position="84"/>
    </location>
</feature>
<evidence type="ECO:0000259" key="3">
    <source>
        <dbReference type="Pfam" id="PF20163"/>
    </source>
</evidence>